<protein>
    <submittedName>
        <fullName evidence="1">Uncharacterized protein</fullName>
    </submittedName>
</protein>
<proteinExistence type="predicted"/>
<dbReference type="KEGG" id="sdd:D9753_12685"/>
<dbReference type="EMBL" id="CP033073">
    <property type="protein sequence ID" value="AYN39637.1"/>
    <property type="molecule type" value="Genomic_DNA"/>
</dbReference>
<evidence type="ECO:0000313" key="2">
    <source>
        <dbReference type="Proteomes" id="UP000268329"/>
    </source>
</evidence>
<organism evidence="1 2">
    <name type="scientific">Streptomyces dangxiongensis</name>
    <dbReference type="NCBI Taxonomy" id="1442032"/>
    <lineage>
        <taxon>Bacteria</taxon>
        <taxon>Bacillati</taxon>
        <taxon>Actinomycetota</taxon>
        <taxon>Actinomycetes</taxon>
        <taxon>Kitasatosporales</taxon>
        <taxon>Streptomycetaceae</taxon>
        <taxon>Streptomyces</taxon>
    </lineage>
</organism>
<evidence type="ECO:0000313" key="1">
    <source>
        <dbReference type="EMBL" id="AYN39637.1"/>
    </source>
</evidence>
<dbReference type="AlphaFoldDB" id="A0A3G2JJB6"/>
<gene>
    <name evidence="1" type="ORF">D9753_12685</name>
</gene>
<dbReference type="RefSeq" id="WP_121787124.1">
    <property type="nucleotide sequence ID" value="NZ_CP033073.1"/>
</dbReference>
<reference evidence="1 2" key="1">
    <citation type="submission" date="2018-10" db="EMBL/GenBank/DDBJ databases">
        <title>The genome of Streptomyces dangxiongensis Z022.</title>
        <authorList>
            <person name="Zhang B."/>
        </authorList>
    </citation>
    <scope>NUCLEOTIDE SEQUENCE [LARGE SCALE GENOMIC DNA]</scope>
    <source>
        <strain evidence="1 2">Z022</strain>
    </source>
</reference>
<dbReference type="Proteomes" id="UP000268329">
    <property type="component" value="Chromosome"/>
</dbReference>
<dbReference type="OrthoDB" id="4216163at2"/>
<keyword evidence="2" id="KW-1185">Reference proteome</keyword>
<name>A0A3G2JJB6_9ACTN</name>
<sequence length="115" mass="12807">MTISLVDIDQPQRPATADWTILAEPQVESVCRAVARGFSRDYGLTLEYEDALQEAVIVAAERASYVRQLLTDGGAGLLHRWLSQRLRDRWLTEAKHRSAHVSYEAARNAAERGGG</sequence>
<accession>A0A3G2JJB6</accession>